<keyword evidence="5 9" id="KW-0995">Kinetochore</keyword>
<evidence type="ECO:0000256" key="5">
    <source>
        <dbReference type="ARBA" id="ARBA00022838"/>
    </source>
</evidence>
<evidence type="ECO:0000256" key="7">
    <source>
        <dbReference type="ARBA" id="ARBA00023306"/>
    </source>
</evidence>
<keyword evidence="3 9" id="KW-0132">Cell division</keyword>
<keyword evidence="2 9" id="KW-0158">Chromosome</keyword>
<comment type="caution">
    <text evidence="11">The sequence shown here is derived from an EMBL/GenBank/DDBJ whole genome shotgun (WGS) entry which is preliminary data.</text>
</comment>
<name>A0A8J5QF68_9ASCO</name>
<evidence type="ECO:0000256" key="6">
    <source>
        <dbReference type="ARBA" id="ARBA00023242"/>
    </source>
</evidence>
<evidence type="ECO:0000256" key="2">
    <source>
        <dbReference type="ARBA" id="ARBA00022454"/>
    </source>
</evidence>
<dbReference type="InterPro" id="IPR016851">
    <property type="entry name" value="Nnf1"/>
</dbReference>
<evidence type="ECO:0000256" key="1">
    <source>
        <dbReference type="ARBA" id="ARBA00004629"/>
    </source>
</evidence>
<keyword evidence="10" id="KW-0175">Coiled coil</keyword>
<dbReference type="Pfam" id="PF03980">
    <property type="entry name" value="Nnf1"/>
    <property type="match status" value="1"/>
</dbReference>
<dbReference type="GO" id="GO:0007059">
    <property type="term" value="P:chromosome segregation"/>
    <property type="evidence" value="ECO:0007669"/>
    <property type="project" value="TreeGrafter"/>
</dbReference>
<evidence type="ECO:0000256" key="8">
    <source>
        <dbReference type="ARBA" id="ARBA00023328"/>
    </source>
</evidence>
<dbReference type="RefSeq" id="XP_049262045.1">
    <property type="nucleotide sequence ID" value="XM_049408651.1"/>
</dbReference>
<dbReference type="InterPro" id="IPR007128">
    <property type="entry name" value="PMF1/Nnf1"/>
</dbReference>
<dbReference type="Proteomes" id="UP000694255">
    <property type="component" value="Unassembled WGS sequence"/>
</dbReference>
<evidence type="ECO:0000313" key="12">
    <source>
        <dbReference type="Proteomes" id="UP000694255"/>
    </source>
</evidence>
<dbReference type="EMBL" id="JAGSYN010000196">
    <property type="protein sequence ID" value="KAG7661812.1"/>
    <property type="molecule type" value="Genomic_DNA"/>
</dbReference>
<dbReference type="AlphaFoldDB" id="A0A8J5QF68"/>
<dbReference type="GeneID" id="73471468"/>
<evidence type="ECO:0000313" key="11">
    <source>
        <dbReference type="EMBL" id="KAG7661812.1"/>
    </source>
</evidence>
<dbReference type="OrthoDB" id="18453at2759"/>
<evidence type="ECO:0000256" key="3">
    <source>
        <dbReference type="ARBA" id="ARBA00022618"/>
    </source>
</evidence>
<evidence type="ECO:0000256" key="4">
    <source>
        <dbReference type="ARBA" id="ARBA00022776"/>
    </source>
</evidence>
<evidence type="ECO:0000256" key="9">
    <source>
        <dbReference type="PIRNR" id="PIRNR027153"/>
    </source>
</evidence>
<dbReference type="GO" id="GO:0000444">
    <property type="term" value="C:MIS12/MIND type complex"/>
    <property type="evidence" value="ECO:0007669"/>
    <property type="project" value="InterPro"/>
</dbReference>
<protein>
    <recommendedName>
        <fullName evidence="9">Kinetochore-associated protein</fullName>
    </recommendedName>
</protein>
<dbReference type="PANTHER" id="PTHR15459:SF3">
    <property type="entry name" value="POLYAMINE-MODULATED FACTOR 1"/>
    <property type="match status" value="1"/>
</dbReference>
<keyword evidence="8 9" id="KW-0137">Centromere</keyword>
<keyword evidence="12" id="KW-1185">Reference proteome</keyword>
<dbReference type="PANTHER" id="PTHR15459">
    <property type="entry name" value="POLYAMINE-MODULATED FACTOR 1"/>
    <property type="match status" value="1"/>
</dbReference>
<dbReference type="GO" id="GO:0005634">
    <property type="term" value="C:nucleus"/>
    <property type="evidence" value="ECO:0007669"/>
    <property type="project" value="UniProtKB-SubCell"/>
</dbReference>
<organism evidence="11 12">
    <name type="scientific">[Candida] subhashii</name>
    <dbReference type="NCBI Taxonomy" id="561895"/>
    <lineage>
        <taxon>Eukaryota</taxon>
        <taxon>Fungi</taxon>
        <taxon>Dikarya</taxon>
        <taxon>Ascomycota</taxon>
        <taxon>Saccharomycotina</taxon>
        <taxon>Pichiomycetes</taxon>
        <taxon>Debaryomycetaceae</taxon>
        <taxon>Spathaspora</taxon>
    </lineage>
</organism>
<sequence>MDNNNKDNEFTKGVRFNTLKQVGKKALEKSIKNALNIDKVIQCYPKIASTQQGVYHLKGASAQIIDYWYSSTLSELDLIYGEKEVEQRLDELDEIIQIAKQRKQLEISNEVHIDKLDANDIINCNIVTEAKESLDKLNAIYDQLVTENGELLQNLTSLCNEANNIYRDITTLSKPLTKESEINRQEIPQVREIIQILQERVNRDSVIS</sequence>
<keyword evidence="7 9" id="KW-0131">Cell cycle</keyword>
<evidence type="ECO:0000256" key="10">
    <source>
        <dbReference type="SAM" id="Coils"/>
    </source>
</evidence>
<proteinExistence type="predicted"/>
<reference evidence="11 12" key="1">
    <citation type="journal article" date="2021" name="DNA Res.">
        <title>Genome analysis of Candida subhashii reveals its hybrid nature and dual mitochondrial genome conformations.</title>
        <authorList>
            <person name="Mixao V."/>
            <person name="Hegedusova E."/>
            <person name="Saus E."/>
            <person name="Pryszcz L.P."/>
            <person name="Cillingova A."/>
            <person name="Nosek J."/>
            <person name="Gabaldon T."/>
        </authorList>
    </citation>
    <scope>NUCLEOTIDE SEQUENCE [LARGE SCALE GENOMIC DNA]</scope>
    <source>
        <strain evidence="11 12">CBS 10753</strain>
    </source>
</reference>
<keyword evidence="4 9" id="KW-0498">Mitosis</keyword>
<dbReference type="PIRSF" id="PIRSF027153">
    <property type="entry name" value="Nnf1p"/>
    <property type="match status" value="1"/>
</dbReference>
<feature type="coiled-coil region" evidence="10">
    <location>
        <begin position="127"/>
        <end position="154"/>
    </location>
</feature>
<keyword evidence="6 9" id="KW-0539">Nucleus</keyword>
<comment type="subcellular location">
    <subcellularLocation>
        <location evidence="1 9">Chromosome</location>
        <location evidence="1 9">Centromere</location>
        <location evidence="1 9">Kinetochore</location>
    </subcellularLocation>
    <subcellularLocation>
        <location evidence="9">Nucleus</location>
    </subcellularLocation>
    <text evidence="9">Associated with the kinetochore.</text>
</comment>
<gene>
    <name evidence="11" type="ORF">J8A68_004668</name>
</gene>
<accession>A0A8J5QF68</accession>
<dbReference type="GO" id="GO:0051301">
    <property type="term" value="P:cell division"/>
    <property type="evidence" value="ECO:0007669"/>
    <property type="project" value="UniProtKB-KW"/>
</dbReference>